<dbReference type="EMBL" id="JBJUIK010000017">
    <property type="protein sequence ID" value="KAL3497592.1"/>
    <property type="molecule type" value="Genomic_DNA"/>
</dbReference>
<organism evidence="2 3">
    <name type="scientific">Cinchona calisaya</name>
    <dbReference type="NCBI Taxonomy" id="153742"/>
    <lineage>
        <taxon>Eukaryota</taxon>
        <taxon>Viridiplantae</taxon>
        <taxon>Streptophyta</taxon>
        <taxon>Embryophyta</taxon>
        <taxon>Tracheophyta</taxon>
        <taxon>Spermatophyta</taxon>
        <taxon>Magnoliopsida</taxon>
        <taxon>eudicotyledons</taxon>
        <taxon>Gunneridae</taxon>
        <taxon>Pentapetalae</taxon>
        <taxon>asterids</taxon>
        <taxon>lamiids</taxon>
        <taxon>Gentianales</taxon>
        <taxon>Rubiaceae</taxon>
        <taxon>Cinchonoideae</taxon>
        <taxon>Cinchoneae</taxon>
        <taxon>Cinchona</taxon>
    </lineage>
</organism>
<name>A0ABD2XRN5_9GENT</name>
<gene>
    <name evidence="2" type="ORF">ACH5RR_040324</name>
</gene>
<keyword evidence="3" id="KW-1185">Reference proteome</keyword>
<accession>A0ABD2XRN5</accession>
<sequence length="152" mass="17816">MLTDIIEIRYSSQLKVVIFKCDWVDNQRGKREDMFKFTLVNFKYFMYKDNVRDDEPFILATQAEQVCYVPDQVEPEWQVVMEMTPKEIFEADFSTLEVEPFSSQGLDENVATCEEDNVWVQQGAEAMPLDANETLDHHSDVDIEERVMISDI</sequence>
<dbReference type="PANTHER" id="PTHR48258">
    <property type="entry name" value="DUF4218 DOMAIN-CONTAINING PROTEIN-RELATED"/>
    <property type="match status" value="1"/>
</dbReference>
<evidence type="ECO:0000313" key="3">
    <source>
        <dbReference type="Proteomes" id="UP001630127"/>
    </source>
</evidence>
<dbReference type="AlphaFoldDB" id="A0ABD2XRN5"/>
<feature type="domain" description="DUF4216" evidence="1">
    <location>
        <begin position="6"/>
        <end position="80"/>
    </location>
</feature>
<evidence type="ECO:0000313" key="2">
    <source>
        <dbReference type="EMBL" id="KAL3497592.1"/>
    </source>
</evidence>
<comment type="caution">
    <text evidence="2">The sequence shown here is derived from an EMBL/GenBank/DDBJ whole genome shotgun (WGS) entry which is preliminary data.</text>
</comment>
<proteinExistence type="predicted"/>
<dbReference type="InterPro" id="IPR025312">
    <property type="entry name" value="DUF4216"/>
</dbReference>
<dbReference type="Proteomes" id="UP001630127">
    <property type="component" value="Unassembled WGS sequence"/>
</dbReference>
<reference evidence="2 3" key="1">
    <citation type="submission" date="2024-11" db="EMBL/GenBank/DDBJ databases">
        <title>A near-complete genome assembly of Cinchona calisaya.</title>
        <authorList>
            <person name="Lian D.C."/>
            <person name="Zhao X.W."/>
            <person name="Wei L."/>
        </authorList>
    </citation>
    <scope>NUCLEOTIDE SEQUENCE [LARGE SCALE GENOMIC DNA]</scope>
    <source>
        <tissue evidence="2">Nenye</tissue>
    </source>
</reference>
<dbReference type="Pfam" id="PF13952">
    <property type="entry name" value="DUF4216"/>
    <property type="match status" value="1"/>
</dbReference>
<evidence type="ECO:0000259" key="1">
    <source>
        <dbReference type="Pfam" id="PF13952"/>
    </source>
</evidence>
<dbReference type="PANTHER" id="PTHR48258:SF15">
    <property type="entry name" value="OS02G0543900 PROTEIN"/>
    <property type="match status" value="1"/>
</dbReference>
<protein>
    <recommendedName>
        <fullName evidence="1">DUF4216 domain-containing protein</fullName>
    </recommendedName>
</protein>